<accession>A0A9X7J1R9</accession>
<keyword evidence="3" id="KW-1185">Reference proteome</keyword>
<organism evidence="2 3">
    <name type="scientific">Neomoorella stamsii</name>
    <dbReference type="NCBI Taxonomy" id="1266720"/>
    <lineage>
        <taxon>Bacteria</taxon>
        <taxon>Bacillati</taxon>
        <taxon>Bacillota</taxon>
        <taxon>Clostridia</taxon>
        <taxon>Neomoorellales</taxon>
        <taxon>Neomoorellaceae</taxon>
        <taxon>Neomoorella</taxon>
    </lineage>
</organism>
<comment type="caution">
    <text evidence="2">The sequence shown here is derived from an EMBL/GenBank/DDBJ whole genome shotgun (WGS) entry which is preliminary data.</text>
</comment>
<protein>
    <submittedName>
        <fullName evidence="2">Uncharacterized protein</fullName>
    </submittedName>
</protein>
<dbReference type="Proteomes" id="UP000239430">
    <property type="component" value="Unassembled WGS sequence"/>
</dbReference>
<evidence type="ECO:0000313" key="2">
    <source>
        <dbReference type="EMBL" id="PRR70022.1"/>
    </source>
</evidence>
<proteinExistence type="predicted"/>
<gene>
    <name evidence="2" type="ORF">MOST_28990</name>
</gene>
<evidence type="ECO:0000313" key="3">
    <source>
        <dbReference type="Proteomes" id="UP000239430"/>
    </source>
</evidence>
<dbReference type="AlphaFoldDB" id="A0A9X7J1R9"/>
<feature type="region of interest" description="Disordered" evidence="1">
    <location>
        <begin position="1"/>
        <end position="41"/>
    </location>
</feature>
<sequence>MVRAVKQPQAVPRSEGGAEDSEAKGRILKARMPNRPPSTHINQVTVTSSSVYAVVLPLEVPEFSECWAPEPEAEP</sequence>
<evidence type="ECO:0000256" key="1">
    <source>
        <dbReference type="SAM" id="MobiDB-lite"/>
    </source>
</evidence>
<dbReference type="EMBL" id="PVXL01000067">
    <property type="protein sequence ID" value="PRR70022.1"/>
    <property type="molecule type" value="Genomic_DNA"/>
</dbReference>
<reference evidence="2 3" key="1">
    <citation type="submission" date="2018-03" db="EMBL/GenBank/DDBJ databases">
        <title>Genome sequence of Moorella stamsii DSM 26217.</title>
        <authorList>
            <person name="Poehlein A."/>
            <person name="Daniel R."/>
        </authorList>
    </citation>
    <scope>NUCLEOTIDE SEQUENCE [LARGE SCALE GENOMIC DNA]</scope>
    <source>
        <strain evidence="3">DSM 26217</strain>
    </source>
</reference>
<name>A0A9X7J1R9_9FIRM</name>